<accession>A0A1L8GY95</accession>
<dbReference type="Bgee" id="495195">
    <property type="expression patterns" value="Expressed in egg cell and 19 other cell types or tissues"/>
</dbReference>
<dbReference type="CTD" id="495195"/>
<dbReference type="STRING" id="8355.A0A1L8GY95"/>
<dbReference type="AlphaFoldDB" id="A0A1L8GY95"/>
<keyword evidence="2" id="KW-1185">Reference proteome</keyword>
<dbReference type="OrthoDB" id="5377144at2759"/>
<dbReference type="PaxDb" id="8355-A0A1L8GY95"/>
<dbReference type="GeneID" id="495195"/>
<dbReference type="Pfam" id="PF08524">
    <property type="entry name" value="rRNA_processing"/>
    <property type="match status" value="1"/>
</dbReference>
<feature type="compositionally biased region" description="Basic and acidic residues" evidence="1">
    <location>
        <begin position="1"/>
        <end position="19"/>
    </location>
</feature>
<feature type="compositionally biased region" description="Basic residues" evidence="1">
    <location>
        <begin position="152"/>
        <end position="161"/>
    </location>
</feature>
<evidence type="ECO:0000313" key="2">
    <source>
        <dbReference type="Proteomes" id="UP000186698"/>
    </source>
</evidence>
<dbReference type="RefSeq" id="XP_018107859.1">
    <property type="nucleotide sequence ID" value="XM_018252370.2"/>
</dbReference>
<dbReference type="PRINTS" id="PR01854">
    <property type="entry name" value="BR22PROTEIN"/>
</dbReference>
<dbReference type="AGR" id="Xenbase:XB-GENE-998229"/>
<proteinExistence type="predicted"/>
<evidence type="ECO:0000313" key="3">
    <source>
        <dbReference type="RefSeq" id="XP_018107859.1"/>
    </source>
</evidence>
<name>A0A1L8GY95_XENLA</name>
<feature type="region of interest" description="Disordered" evidence="1">
    <location>
        <begin position="1"/>
        <end position="76"/>
    </location>
</feature>
<evidence type="ECO:0000256" key="1">
    <source>
        <dbReference type="SAM" id="MobiDB-lite"/>
    </source>
</evidence>
<dbReference type="PANTHER" id="PTHR15657:SF1">
    <property type="entry name" value="THYROID TRANSCRIPTION FACTOR 1-ASSOCIATED PROTEIN 26"/>
    <property type="match status" value="1"/>
</dbReference>
<feature type="region of interest" description="Disordered" evidence="1">
    <location>
        <begin position="126"/>
        <end position="201"/>
    </location>
</feature>
<dbReference type="KEGG" id="xla:495195"/>
<reference evidence="3" key="1">
    <citation type="submission" date="2025-08" db="UniProtKB">
        <authorList>
            <consortium name="RefSeq"/>
        </authorList>
    </citation>
    <scope>IDENTIFICATION</scope>
    <source>
        <strain evidence="3">J_2021</strain>
        <tissue evidence="3">Erythrocytes</tissue>
    </source>
</reference>
<dbReference type="GO" id="GO:0005634">
    <property type="term" value="C:nucleus"/>
    <property type="evidence" value="ECO:0007669"/>
    <property type="project" value="TreeGrafter"/>
</dbReference>
<dbReference type="Xenbase" id="XB-GENE-998229">
    <property type="gene designation" value="ccdc59.L"/>
</dbReference>
<dbReference type="InterPro" id="IPR013730">
    <property type="entry name" value="Fyv7/TAP26"/>
</dbReference>
<dbReference type="OMA" id="TDRYPDH"/>
<gene>
    <name evidence="3 4" type="primary">ccdc59.L</name>
</gene>
<sequence length="234" mass="27339">MEASERQSVKRKGGRDGFERQSGGVGGKKASRGGGQPDGGQRKSAMKDGKGTGKAKKHWRPYKQSVMAGSQKEGKGFSLWRKQKIQLEYKKLLRKQKKPSTVNEDLYKDNYPEHLKHLYLAEEEMLKKKEESRKPRANVNPEVLEEEPVVMPKRKQKKKTSNQKAKEEYEKVQLERARKREEAEKRRKQREEAKELYKKKKMESYKVLSTKTKKGQPNFNVQMEYLLQKIQENA</sequence>
<protein>
    <submittedName>
        <fullName evidence="3">Thyroid transcription factor 1-associated protein 26</fullName>
    </submittedName>
</protein>
<feature type="compositionally biased region" description="Basic and acidic residues" evidence="1">
    <location>
        <begin position="164"/>
        <end position="196"/>
    </location>
</feature>
<evidence type="ECO:0000313" key="4">
    <source>
        <dbReference type="Xenbase" id="XB-GENE-998229"/>
    </source>
</evidence>
<feature type="compositionally biased region" description="Gly residues" evidence="1">
    <location>
        <begin position="23"/>
        <end position="38"/>
    </location>
</feature>
<dbReference type="PANTHER" id="PTHR15657">
    <property type="entry name" value="THYROID TRANSCRIPTION FACTOR 1-ASSOCIATED PROTEIN 26"/>
    <property type="match status" value="1"/>
</dbReference>
<dbReference type="Proteomes" id="UP000186698">
    <property type="component" value="Chromosome 3L"/>
</dbReference>
<organism evidence="2 3">
    <name type="scientific">Xenopus laevis</name>
    <name type="common">African clawed frog</name>
    <dbReference type="NCBI Taxonomy" id="8355"/>
    <lineage>
        <taxon>Eukaryota</taxon>
        <taxon>Metazoa</taxon>
        <taxon>Chordata</taxon>
        <taxon>Craniata</taxon>
        <taxon>Vertebrata</taxon>
        <taxon>Euteleostomi</taxon>
        <taxon>Amphibia</taxon>
        <taxon>Batrachia</taxon>
        <taxon>Anura</taxon>
        <taxon>Pipoidea</taxon>
        <taxon>Pipidae</taxon>
        <taxon>Xenopodinae</taxon>
        <taxon>Xenopus</taxon>
        <taxon>Xenopus</taxon>
    </lineage>
</organism>